<proteinExistence type="predicted"/>
<organism evidence="1 2">
    <name type="scientific">Nitrospirillum amazonense</name>
    <dbReference type="NCBI Taxonomy" id="28077"/>
    <lineage>
        <taxon>Bacteria</taxon>
        <taxon>Pseudomonadati</taxon>
        <taxon>Pseudomonadota</taxon>
        <taxon>Alphaproteobacteria</taxon>
        <taxon>Rhodospirillales</taxon>
        <taxon>Azospirillaceae</taxon>
        <taxon>Nitrospirillum</taxon>
    </lineage>
</organism>
<evidence type="ECO:0000313" key="1">
    <source>
        <dbReference type="EMBL" id="TWB22653.1"/>
    </source>
</evidence>
<dbReference type="RefSeq" id="WP_145749226.1">
    <property type="nucleotide sequence ID" value="NZ_VITN01000003.1"/>
</dbReference>
<name>A0A560FM07_9PROT</name>
<dbReference type="EMBL" id="VITN01000003">
    <property type="protein sequence ID" value="TWB22653.1"/>
    <property type="molecule type" value="Genomic_DNA"/>
</dbReference>
<protein>
    <submittedName>
        <fullName evidence="1">Uncharacterized protein</fullName>
    </submittedName>
</protein>
<dbReference type="Proteomes" id="UP000319859">
    <property type="component" value="Unassembled WGS sequence"/>
</dbReference>
<evidence type="ECO:0000313" key="2">
    <source>
        <dbReference type="Proteomes" id="UP000319859"/>
    </source>
</evidence>
<gene>
    <name evidence="1" type="ORF">FBZ89_103279</name>
</gene>
<accession>A0A560FM07</accession>
<dbReference type="OrthoDB" id="7362586at2"/>
<dbReference type="AlphaFoldDB" id="A0A560FM07"/>
<reference evidence="1 2" key="1">
    <citation type="submission" date="2019-06" db="EMBL/GenBank/DDBJ databases">
        <title>Genomic Encyclopedia of Type Strains, Phase IV (KMG-V): Genome sequencing to study the core and pangenomes of soil and plant-associated prokaryotes.</title>
        <authorList>
            <person name="Whitman W."/>
        </authorList>
    </citation>
    <scope>NUCLEOTIDE SEQUENCE [LARGE SCALE GENOMIC DNA]</scope>
    <source>
        <strain evidence="1 2">BR 11880</strain>
    </source>
</reference>
<comment type="caution">
    <text evidence="1">The sequence shown here is derived from an EMBL/GenBank/DDBJ whole genome shotgun (WGS) entry which is preliminary data.</text>
</comment>
<sequence>MTQRIDIMDETAQRLAQLQALTGESVETLVDSALRARLAEVELGLIRAAIQVGIDEADAGLFTDKSVEELFEQGIAQARQSQAGHG</sequence>